<protein>
    <submittedName>
        <fullName evidence="2">2'-5' RNA ligase</fullName>
    </submittedName>
</protein>
<gene>
    <name evidence="2" type="ORF">GW587_23340</name>
</gene>
<dbReference type="GO" id="GO:0016874">
    <property type="term" value="F:ligase activity"/>
    <property type="evidence" value="ECO:0007669"/>
    <property type="project" value="UniProtKB-KW"/>
</dbReference>
<proteinExistence type="predicted"/>
<evidence type="ECO:0000313" key="3">
    <source>
        <dbReference type="Proteomes" id="UP000666369"/>
    </source>
</evidence>
<dbReference type="Proteomes" id="UP000666369">
    <property type="component" value="Unassembled WGS sequence"/>
</dbReference>
<evidence type="ECO:0000313" key="2">
    <source>
        <dbReference type="EMBL" id="NGZ87183.1"/>
    </source>
</evidence>
<accession>A0ABX0FRA1</accession>
<dbReference type="InterPro" id="IPR004175">
    <property type="entry name" value="RNA_CPDase"/>
</dbReference>
<organism evidence="2 3">
    <name type="scientific">Duganella aceris</name>
    <dbReference type="NCBI Taxonomy" id="2703883"/>
    <lineage>
        <taxon>Bacteria</taxon>
        <taxon>Pseudomonadati</taxon>
        <taxon>Pseudomonadota</taxon>
        <taxon>Betaproteobacteria</taxon>
        <taxon>Burkholderiales</taxon>
        <taxon>Oxalobacteraceae</taxon>
        <taxon>Telluria group</taxon>
        <taxon>Duganella</taxon>
    </lineage>
</organism>
<dbReference type="EMBL" id="JAADJT010000011">
    <property type="protein sequence ID" value="NGZ87183.1"/>
    <property type="molecule type" value="Genomic_DNA"/>
</dbReference>
<dbReference type="PANTHER" id="PTHR35561">
    <property type="entry name" value="RNA 2',3'-CYCLIC PHOSPHODIESTERASE"/>
    <property type="match status" value="1"/>
</dbReference>
<keyword evidence="2" id="KW-0436">Ligase</keyword>
<name>A0ABX0FRA1_9BURK</name>
<keyword evidence="3" id="KW-1185">Reference proteome</keyword>
<comment type="caution">
    <text evidence="2">The sequence shown here is derived from an EMBL/GenBank/DDBJ whole genome shotgun (WGS) entry which is preliminary data.</text>
</comment>
<dbReference type="SUPFAM" id="SSF55144">
    <property type="entry name" value="LigT-like"/>
    <property type="match status" value="1"/>
</dbReference>
<dbReference type="Gene3D" id="3.90.1140.10">
    <property type="entry name" value="Cyclic phosphodiesterase"/>
    <property type="match status" value="1"/>
</dbReference>
<dbReference type="PANTHER" id="PTHR35561:SF1">
    <property type="entry name" value="RNA 2',3'-CYCLIC PHOSPHODIESTERASE"/>
    <property type="match status" value="1"/>
</dbReference>
<sequence>MSRQGLFDALEPPPMATDRIFFAIMPDADAIADIVALTARLKTQHGMRGRPTADTKLHVTLHHLGDFAGMPHAKVASAKRAAEAAAKAMATFVACFDTAQSFVTRRNNRPLVLTGDDGVIGIAALHRALASAMPKAGLPPIPASYTPHITLLYDDITALPQPVAPVEWRVRELLLLHSRLGQGQPYTALGRWPLRGQS</sequence>
<dbReference type="InterPro" id="IPR009097">
    <property type="entry name" value="Cyclic_Pdiesterase"/>
</dbReference>
<dbReference type="RefSeq" id="WP_166107139.1">
    <property type="nucleotide sequence ID" value="NZ_JAADJT010000011.1"/>
</dbReference>
<reference evidence="3" key="1">
    <citation type="submission" date="2023-07" db="EMBL/GenBank/DDBJ databases">
        <title>Duganella aceri sp. nov., isolated from tree sap.</title>
        <authorList>
            <person name="Kim I.S."/>
        </authorList>
    </citation>
    <scope>NUCLEOTIDE SEQUENCE [LARGE SCALE GENOMIC DNA]</scope>
    <source>
        <strain evidence="3">SAP-35</strain>
    </source>
</reference>
<keyword evidence="1" id="KW-0378">Hydrolase</keyword>
<dbReference type="Pfam" id="PF13563">
    <property type="entry name" value="2_5_RNA_ligase2"/>
    <property type="match status" value="1"/>
</dbReference>
<evidence type="ECO:0000256" key="1">
    <source>
        <dbReference type="ARBA" id="ARBA00022801"/>
    </source>
</evidence>